<sequence length="48" mass="5684">MTLTDWPWRHWRQVRSQAPALRLNDEVLSWRALCERIDALAAGLPRRA</sequence>
<evidence type="ECO:0000313" key="1">
    <source>
        <dbReference type="EMBL" id="VEA05158.1"/>
    </source>
</evidence>
<keyword evidence="1" id="KW-0436">Ligase</keyword>
<gene>
    <name evidence="1" type="primary">menE_1</name>
    <name evidence="1" type="ORF">NCTC7406_01781</name>
</gene>
<dbReference type="EMBL" id="LR134142">
    <property type="protein sequence ID" value="VEA05158.1"/>
    <property type="molecule type" value="Genomic_DNA"/>
</dbReference>
<proteinExistence type="predicted"/>
<organism evidence="1 2">
    <name type="scientific">Salmonella enterica subsp. enterica serovar Sanjuan</name>
    <dbReference type="NCBI Taxonomy" id="1160765"/>
    <lineage>
        <taxon>Bacteria</taxon>
        <taxon>Pseudomonadati</taxon>
        <taxon>Pseudomonadota</taxon>
        <taxon>Gammaproteobacteria</taxon>
        <taxon>Enterobacterales</taxon>
        <taxon>Enterobacteriaceae</taxon>
        <taxon>Salmonella</taxon>
    </lineage>
</organism>
<reference evidence="1 2" key="1">
    <citation type="submission" date="2018-12" db="EMBL/GenBank/DDBJ databases">
        <authorList>
            <consortium name="Pathogen Informatics"/>
        </authorList>
    </citation>
    <scope>NUCLEOTIDE SEQUENCE [LARGE SCALE GENOMIC DNA]</scope>
    <source>
        <strain evidence="1 2">NCTC7406</strain>
    </source>
</reference>
<dbReference type="AlphaFoldDB" id="A0A447NPF1"/>
<dbReference type="GO" id="GO:0008756">
    <property type="term" value="F:o-succinylbenzoate-CoA ligase activity"/>
    <property type="evidence" value="ECO:0007669"/>
    <property type="project" value="UniProtKB-EC"/>
</dbReference>
<accession>A0A447NPF1</accession>
<dbReference type="Proteomes" id="UP000276345">
    <property type="component" value="Chromosome"/>
</dbReference>
<name>A0A447NPF1_SALET</name>
<evidence type="ECO:0000313" key="2">
    <source>
        <dbReference type="Proteomes" id="UP000276345"/>
    </source>
</evidence>
<dbReference type="EC" id="6.2.1.26" evidence="1"/>
<protein>
    <submittedName>
        <fullName evidence="1">O-succinylbenzoic acid-CoA ligase</fullName>
        <ecNumber evidence="1">6.2.1.26</ecNumber>
    </submittedName>
</protein>